<dbReference type="InterPro" id="IPR051465">
    <property type="entry name" value="Cell_Envelope_Struct_Comp"/>
</dbReference>
<organism evidence="3 4">
    <name type="scientific">Tumebacillus avium</name>
    <dbReference type="NCBI Taxonomy" id="1903704"/>
    <lineage>
        <taxon>Bacteria</taxon>
        <taxon>Bacillati</taxon>
        <taxon>Bacillota</taxon>
        <taxon>Bacilli</taxon>
        <taxon>Bacillales</taxon>
        <taxon>Alicyclobacillaceae</taxon>
        <taxon>Tumebacillus</taxon>
    </lineage>
</organism>
<accession>A0A1Y0IP82</accession>
<feature type="domain" description="SLH" evidence="2">
    <location>
        <begin position="490"/>
        <end position="545"/>
    </location>
</feature>
<dbReference type="Proteomes" id="UP000195437">
    <property type="component" value="Chromosome"/>
</dbReference>
<dbReference type="RefSeq" id="WP_087456525.1">
    <property type="nucleotide sequence ID" value="NZ_CP021434.1"/>
</dbReference>
<keyword evidence="4" id="KW-1185">Reference proteome</keyword>
<evidence type="ECO:0000259" key="2">
    <source>
        <dbReference type="PROSITE" id="PS51272"/>
    </source>
</evidence>
<dbReference type="Pfam" id="PF00395">
    <property type="entry name" value="SLH"/>
    <property type="match status" value="3"/>
</dbReference>
<feature type="chain" id="PRO_5011011724" description="SLH domain-containing protein" evidence="1">
    <location>
        <begin position="31"/>
        <end position="545"/>
    </location>
</feature>
<feature type="domain" description="SLH" evidence="2">
    <location>
        <begin position="363"/>
        <end position="423"/>
    </location>
</feature>
<keyword evidence="1" id="KW-0732">Signal</keyword>
<evidence type="ECO:0000313" key="3">
    <source>
        <dbReference type="EMBL" id="ARU61143.1"/>
    </source>
</evidence>
<evidence type="ECO:0000256" key="1">
    <source>
        <dbReference type="SAM" id="SignalP"/>
    </source>
</evidence>
<dbReference type="AlphaFoldDB" id="A0A1Y0IP82"/>
<reference evidence="4" key="1">
    <citation type="submission" date="2017-05" db="EMBL/GenBank/DDBJ databases">
        <authorList>
            <person name="Sung H."/>
        </authorList>
    </citation>
    <scope>NUCLEOTIDE SEQUENCE [LARGE SCALE GENOMIC DNA]</scope>
    <source>
        <strain evidence="4">AR23208</strain>
    </source>
</reference>
<dbReference type="OrthoDB" id="2382419at2"/>
<feature type="signal peptide" evidence="1">
    <location>
        <begin position="1"/>
        <end position="30"/>
    </location>
</feature>
<dbReference type="KEGG" id="tum:CBW65_08940"/>
<dbReference type="EMBL" id="CP021434">
    <property type="protein sequence ID" value="ARU61143.1"/>
    <property type="molecule type" value="Genomic_DNA"/>
</dbReference>
<dbReference type="PANTHER" id="PTHR43308">
    <property type="entry name" value="OUTER MEMBRANE PROTEIN ALPHA-RELATED"/>
    <property type="match status" value="1"/>
</dbReference>
<gene>
    <name evidence="3" type="ORF">CBW65_08940</name>
</gene>
<sequence>MSFTRRSKLPLLLALSLIVTLIFPSFTAMAEEGNGELMLDGLAYTLHPALSLEETLVRVPDVAVIPRTFGTYYLLFNDVPTVESLQGAVHVTNSAGADVTSLFHIYPDSSRRALAIERLQRLKRNELYTVTLKGGADGLVSSWGFPLPNDLTVNFRTDGQYLFNEAYFTSYQGWIPDLTEFPFSAGAGTGELVASGLGQDGQVKLVIRDADTKEIVSEGTQTMPLSPIRFTLPQDGIYLAAITHTYQQWDMQYGFKIQAAELDIPSRDFPEVYFRNRNLNFISDRMNLLDYVTYEGDWSDVEYMQVWLDGKKIVDNLAAPTGLMPYVLDSRELSDGTHKLHVVTKTKSSPNIGTSMLEFLSTYKLKFTDVALNYFGYHAIRNMTRKQLLSGTSVTTFEPDRDVSRKEFATMLHQAFDVTPEPEGEFPFADVKADDWSRPFIADLAALDWVSGEVQAGERVFLPERSITRAEALAMIGRALQIDPNAYVEAPAFQDWKSVPDWARASIASLTRDGCVHGFPDNTFRPQQNLSRGEAAVILNQFVKK</sequence>
<protein>
    <recommendedName>
        <fullName evidence="2">SLH domain-containing protein</fullName>
    </recommendedName>
</protein>
<dbReference type="PROSITE" id="PS51272">
    <property type="entry name" value="SLH"/>
    <property type="match status" value="3"/>
</dbReference>
<dbReference type="InterPro" id="IPR001119">
    <property type="entry name" value="SLH_dom"/>
</dbReference>
<evidence type="ECO:0000313" key="4">
    <source>
        <dbReference type="Proteomes" id="UP000195437"/>
    </source>
</evidence>
<feature type="domain" description="SLH" evidence="2">
    <location>
        <begin position="424"/>
        <end position="489"/>
    </location>
</feature>
<name>A0A1Y0IP82_9BACL</name>
<proteinExistence type="predicted"/>